<protein>
    <recommendedName>
        <fullName evidence="8">Protein-serine/threonine kinase</fullName>
        <ecNumber evidence="8">2.7.11.-</ecNumber>
    </recommendedName>
</protein>
<keyword evidence="2 8" id="KW-0808">Transferase</keyword>
<dbReference type="GO" id="GO:0010906">
    <property type="term" value="P:regulation of glucose metabolic process"/>
    <property type="evidence" value="ECO:0007669"/>
    <property type="project" value="TreeGrafter"/>
</dbReference>
<evidence type="ECO:0000313" key="10">
    <source>
        <dbReference type="EMBL" id="CAD8551103.1"/>
    </source>
</evidence>
<evidence type="ECO:0000256" key="2">
    <source>
        <dbReference type="ARBA" id="ARBA00022679"/>
    </source>
</evidence>
<reference evidence="10" key="1">
    <citation type="submission" date="2021-01" db="EMBL/GenBank/DDBJ databases">
        <authorList>
            <person name="Corre E."/>
            <person name="Pelletier E."/>
            <person name="Niang G."/>
            <person name="Scheremetjew M."/>
            <person name="Finn R."/>
            <person name="Kale V."/>
            <person name="Holt S."/>
            <person name="Cochrane G."/>
            <person name="Meng A."/>
            <person name="Brown T."/>
            <person name="Cohen L."/>
        </authorList>
    </citation>
    <scope>NUCLEOTIDE SEQUENCE</scope>
    <source>
        <strain evidence="10">RCC1130</strain>
    </source>
</reference>
<gene>
    <name evidence="10" type="ORF">CLEP1334_LOCUS26393</name>
</gene>
<dbReference type="GO" id="GO:0005759">
    <property type="term" value="C:mitochondrial matrix"/>
    <property type="evidence" value="ECO:0007669"/>
    <property type="project" value="UniProtKB-SubCell"/>
</dbReference>
<evidence type="ECO:0000256" key="4">
    <source>
        <dbReference type="ARBA" id="ARBA00022777"/>
    </source>
</evidence>
<dbReference type="EMBL" id="HBER01052777">
    <property type="protein sequence ID" value="CAD8551103.1"/>
    <property type="molecule type" value="Transcribed_RNA"/>
</dbReference>
<comment type="subcellular location">
    <subcellularLocation>
        <location evidence="8">Mitochondrion matrix</location>
    </subcellularLocation>
</comment>
<evidence type="ECO:0000256" key="3">
    <source>
        <dbReference type="ARBA" id="ARBA00022741"/>
    </source>
</evidence>
<dbReference type="Pfam" id="PF10436">
    <property type="entry name" value="BCDHK_Adom3"/>
    <property type="match status" value="1"/>
</dbReference>
<organism evidence="10">
    <name type="scientific">Calcidiscus leptoporus</name>
    <dbReference type="NCBI Taxonomy" id="127549"/>
    <lineage>
        <taxon>Eukaryota</taxon>
        <taxon>Haptista</taxon>
        <taxon>Haptophyta</taxon>
        <taxon>Prymnesiophyceae</taxon>
        <taxon>Coccolithales</taxon>
        <taxon>Calcidiscaceae</taxon>
        <taxon>Calcidiscus</taxon>
    </lineage>
</organism>
<evidence type="ECO:0000256" key="7">
    <source>
        <dbReference type="ARBA" id="ARBA00048201"/>
    </source>
</evidence>
<dbReference type="InterPro" id="IPR018955">
    <property type="entry name" value="BCDHK/PDK_N"/>
</dbReference>
<dbReference type="PANTHER" id="PTHR11947:SF3">
    <property type="entry name" value="[PYRUVATE DEHYDROGENASE (ACETYL-TRANSFERRING)] KINASE, MITOCHONDRIAL"/>
    <property type="match status" value="1"/>
</dbReference>
<keyword evidence="4 8" id="KW-0418">Kinase</keyword>
<dbReference type="InterPro" id="IPR039028">
    <property type="entry name" value="BCKD/PDK"/>
</dbReference>
<comment type="similarity">
    <text evidence="1 8">Belongs to the PDK/BCKDK protein kinase family.</text>
</comment>
<dbReference type="SUPFAM" id="SSF55874">
    <property type="entry name" value="ATPase domain of HSP90 chaperone/DNA topoisomerase II/histidine kinase"/>
    <property type="match status" value="1"/>
</dbReference>
<proteinExistence type="inferred from homology"/>
<name>A0A7S0P5J7_9EUKA</name>
<dbReference type="InterPro" id="IPR004358">
    <property type="entry name" value="Sig_transdc_His_kin-like_C"/>
</dbReference>
<dbReference type="SUPFAM" id="SSF69012">
    <property type="entry name" value="alpha-ketoacid dehydrogenase kinase, N-terminal domain"/>
    <property type="match status" value="1"/>
</dbReference>
<evidence type="ECO:0000256" key="5">
    <source>
        <dbReference type="ARBA" id="ARBA00022840"/>
    </source>
</evidence>
<dbReference type="InterPro" id="IPR003594">
    <property type="entry name" value="HATPase_dom"/>
</dbReference>
<evidence type="ECO:0000256" key="1">
    <source>
        <dbReference type="ARBA" id="ARBA00006155"/>
    </source>
</evidence>
<dbReference type="PANTHER" id="PTHR11947">
    <property type="entry name" value="PYRUVATE DEHYDROGENASE KINASE"/>
    <property type="match status" value="1"/>
</dbReference>
<dbReference type="InterPro" id="IPR036784">
    <property type="entry name" value="AK/P_DHK_N_sf"/>
</dbReference>
<keyword evidence="5 8" id="KW-0067">ATP-binding</keyword>
<dbReference type="PRINTS" id="PR00344">
    <property type="entry name" value="BCTRLSENSOR"/>
</dbReference>
<dbReference type="Pfam" id="PF02518">
    <property type="entry name" value="HATPase_c"/>
    <property type="match status" value="1"/>
</dbReference>
<keyword evidence="3 8" id="KW-0547">Nucleotide-binding</keyword>
<dbReference type="InterPro" id="IPR036890">
    <property type="entry name" value="HATPase_C_sf"/>
</dbReference>
<comment type="catalytic activity">
    <reaction evidence="7">
        <text>L-seryl-[pyruvate dehydrogenase E1 alpha subunit] + ATP = O-phospho-L-seryl-[pyruvate dehydrogenase E1 alpha subunit] + ADP + H(+)</text>
        <dbReference type="Rhea" id="RHEA:23052"/>
        <dbReference type="Rhea" id="RHEA-COMP:13689"/>
        <dbReference type="Rhea" id="RHEA-COMP:13690"/>
        <dbReference type="ChEBI" id="CHEBI:15378"/>
        <dbReference type="ChEBI" id="CHEBI:29999"/>
        <dbReference type="ChEBI" id="CHEBI:30616"/>
        <dbReference type="ChEBI" id="CHEBI:83421"/>
        <dbReference type="ChEBI" id="CHEBI:456216"/>
        <dbReference type="EC" id="2.7.11.2"/>
    </reaction>
</comment>
<dbReference type="AlphaFoldDB" id="A0A7S0P5J7"/>
<keyword evidence="6 8" id="KW-0496">Mitochondrion</keyword>
<dbReference type="Gene3D" id="1.20.140.20">
    <property type="entry name" value="Alpha-ketoacid/pyruvate dehydrogenase kinase, N-terminal domain"/>
    <property type="match status" value="1"/>
</dbReference>
<feature type="domain" description="Histidine kinase" evidence="9">
    <location>
        <begin position="295"/>
        <end position="430"/>
    </location>
</feature>
<dbReference type="SMART" id="SM00387">
    <property type="entry name" value="HATPase_c"/>
    <property type="match status" value="1"/>
</dbReference>
<dbReference type="InterPro" id="IPR005467">
    <property type="entry name" value="His_kinase_dom"/>
</dbReference>
<dbReference type="Gene3D" id="3.30.565.10">
    <property type="entry name" value="Histidine kinase-like ATPase, C-terminal domain"/>
    <property type="match status" value="1"/>
</dbReference>
<dbReference type="GO" id="GO:0004740">
    <property type="term" value="F:pyruvate dehydrogenase (acetyl-transferring) kinase activity"/>
    <property type="evidence" value="ECO:0007669"/>
    <property type="project" value="UniProtKB-EC"/>
</dbReference>
<dbReference type="EC" id="2.7.11.-" evidence="8"/>
<dbReference type="GO" id="GO:0005524">
    <property type="term" value="F:ATP binding"/>
    <property type="evidence" value="ECO:0007669"/>
    <property type="project" value="UniProtKB-UniRule"/>
</dbReference>
<evidence type="ECO:0000259" key="9">
    <source>
        <dbReference type="PROSITE" id="PS50109"/>
    </source>
</evidence>
<evidence type="ECO:0000256" key="8">
    <source>
        <dbReference type="RuleBase" id="RU366032"/>
    </source>
</evidence>
<evidence type="ECO:0000256" key="6">
    <source>
        <dbReference type="ARBA" id="ARBA00023128"/>
    </source>
</evidence>
<sequence>MRLQPRCTRAVLPLGRPMVRLVLPQTQAFVPLAPFARAMSPSAPLSVPLRTSSTHVVDDLEKALQSAAQMEQTSVTLKATLETGLGLLLPDNQSSALSRRQRTLIQIANFLRRELPVRLARRVVELKSLPGGLDQMPSVQRVREWYQHSFVAIRRSDPVVCAESEARFCALLEEIYERHAPTLVTMAHGVYQLKGQMDKEHGPGFDFGARSEIHQFLDRFYMSRIGIRILIGQYLELHRAPQAEGYVGLINRHTSPAEIAEQAIYDAKYLCERTHGDAPEVLIYGRSDGTFTYIPSHLYYCLFELLKNSLRAVTEYHGVDSSLPPIKVIIADSESNEDVVIKVSDEGGGIPRSHMPRIFSYLFTTATPAFGTNNAAFSSAGDHGTDSPLAGLGYGLPISRTYARYFGGDLNIMSMEGYGTDAFLHLSRLGNRAEPLP</sequence>
<dbReference type="CDD" id="cd16929">
    <property type="entry name" value="HATPase_PDK-like"/>
    <property type="match status" value="1"/>
</dbReference>
<accession>A0A7S0P5J7</accession>
<dbReference type="PROSITE" id="PS50109">
    <property type="entry name" value="HIS_KIN"/>
    <property type="match status" value="1"/>
</dbReference>